<dbReference type="Proteomes" id="UP000185511">
    <property type="component" value="Chromosome"/>
</dbReference>
<evidence type="ECO:0000313" key="3">
    <source>
        <dbReference type="Proteomes" id="UP000185511"/>
    </source>
</evidence>
<dbReference type="EMBL" id="CP016076">
    <property type="protein sequence ID" value="APU15884.1"/>
    <property type="molecule type" value="Genomic_DNA"/>
</dbReference>
<keyword evidence="1" id="KW-0472">Membrane</keyword>
<organism evidence="2 3">
    <name type="scientific">Actinoalloteichus fjordicus</name>
    <dbReference type="NCBI Taxonomy" id="1612552"/>
    <lineage>
        <taxon>Bacteria</taxon>
        <taxon>Bacillati</taxon>
        <taxon>Actinomycetota</taxon>
        <taxon>Actinomycetes</taxon>
        <taxon>Pseudonocardiales</taxon>
        <taxon>Pseudonocardiaceae</taxon>
        <taxon>Actinoalloteichus</taxon>
    </lineage>
</organism>
<dbReference type="KEGG" id="acad:UA74_19295"/>
<reference evidence="3" key="1">
    <citation type="submission" date="2016-06" db="EMBL/GenBank/DDBJ databases">
        <title>Complete genome sequence of Actinoalloteichus fjordicus DSM 46855 (=ADI127-17), type strain of the new species Actinoalloteichus fjordicus.</title>
        <authorList>
            <person name="Ruckert C."/>
            <person name="Nouioui I."/>
            <person name="Willmese J."/>
            <person name="van Wezel G."/>
            <person name="Klenk H.-P."/>
            <person name="Kalinowski J."/>
            <person name="Zotchev S.B."/>
        </authorList>
    </citation>
    <scope>NUCLEOTIDE SEQUENCE [LARGE SCALE GENOMIC DNA]</scope>
    <source>
        <strain evidence="3">ADI127-7</strain>
    </source>
</reference>
<evidence type="ECO:0000256" key="1">
    <source>
        <dbReference type="SAM" id="Phobius"/>
    </source>
</evidence>
<dbReference type="RefSeq" id="WP_075765076.1">
    <property type="nucleotide sequence ID" value="NZ_CP016076.1"/>
</dbReference>
<protein>
    <submittedName>
        <fullName evidence="2">Uncharacterized protein</fullName>
    </submittedName>
</protein>
<feature type="transmembrane region" description="Helical" evidence="1">
    <location>
        <begin position="148"/>
        <end position="170"/>
    </location>
</feature>
<feature type="transmembrane region" description="Helical" evidence="1">
    <location>
        <begin position="249"/>
        <end position="271"/>
    </location>
</feature>
<feature type="transmembrane region" description="Helical" evidence="1">
    <location>
        <begin position="376"/>
        <end position="394"/>
    </location>
</feature>
<keyword evidence="1" id="KW-0812">Transmembrane</keyword>
<keyword evidence="3" id="KW-1185">Reference proteome</keyword>
<feature type="transmembrane region" description="Helical" evidence="1">
    <location>
        <begin position="216"/>
        <end position="237"/>
    </location>
</feature>
<dbReference type="AlphaFoldDB" id="A0AAC9LGJ2"/>
<feature type="transmembrane region" description="Helical" evidence="1">
    <location>
        <begin position="114"/>
        <end position="136"/>
    </location>
</feature>
<gene>
    <name evidence="2" type="ORF">UA74_19295</name>
</gene>
<feature type="transmembrane region" description="Helical" evidence="1">
    <location>
        <begin position="328"/>
        <end position="356"/>
    </location>
</feature>
<keyword evidence="1" id="KW-1133">Transmembrane helix</keyword>
<name>A0AAC9LGJ2_9PSEU</name>
<accession>A0AAC9LGJ2</accession>
<evidence type="ECO:0000313" key="2">
    <source>
        <dbReference type="EMBL" id="APU15884.1"/>
    </source>
</evidence>
<proteinExistence type="predicted"/>
<sequence>MSVANGDVDLAIDMDSPVGLHPLVFLVDGDEVTIGRSDIDSYGIFPAEGADVVRRLADGQTPQAVQEWFERTHDTGIDMADLIGTLGELELLKAGDGESDTEPPPVRFVWLGRALFSLPALVTYACLIVWATAIAVARPELAPHYENIFFTEYFSVVQVTLFLVAIPLVLVHESFHALAGRRLGLRSRLRIGRRLYFVVMETSLDGLVAVPRTKRYLPILAGMLADVVGIAVCMIVADLTRESDGGLSGLGRFLLAVAFAALLRVVWQFFFYLRTDGYVLICTVLGCVDLHGAARRMLGNRVNRLLGRRDRILDESTLHPVDRHAARWYAWLVVGGYTVSLTTFVLAGAPVLYRIATGVLGRFGGDAPSAELLDSFVFACLVLIQAVLLGWLMLRDRRQARAARPTRHVIA</sequence>